<organism evidence="6 7">
    <name type="scientific">Nicotiana attenuata</name>
    <name type="common">Coyote tobacco</name>
    <dbReference type="NCBI Taxonomy" id="49451"/>
    <lineage>
        <taxon>Eukaryota</taxon>
        <taxon>Viridiplantae</taxon>
        <taxon>Streptophyta</taxon>
        <taxon>Embryophyta</taxon>
        <taxon>Tracheophyta</taxon>
        <taxon>Spermatophyta</taxon>
        <taxon>Magnoliopsida</taxon>
        <taxon>eudicotyledons</taxon>
        <taxon>Gunneridae</taxon>
        <taxon>Pentapetalae</taxon>
        <taxon>asterids</taxon>
        <taxon>lamiids</taxon>
        <taxon>Solanales</taxon>
        <taxon>Solanaceae</taxon>
        <taxon>Nicotianoideae</taxon>
        <taxon>Nicotianeae</taxon>
        <taxon>Nicotiana</taxon>
    </lineage>
</organism>
<dbReference type="Gramene" id="OIT30884">
    <property type="protein sequence ID" value="OIT30884"/>
    <property type="gene ID" value="A4A49_65622"/>
</dbReference>
<dbReference type="STRING" id="49451.A0A314KQ87"/>
<feature type="domain" description="SWIM-type" evidence="5">
    <location>
        <begin position="208"/>
        <end position="240"/>
    </location>
</feature>
<dbReference type="AlphaFoldDB" id="A0A314KQ87"/>
<keyword evidence="3" id="KW-0862">Zinc</keyword>
<accession>A0A314KQ87</accession>
<evidence type="ECO:0000256" key="4">
    <source>
        <dbReference type="PROSITE-ProRule" id="PRU00325"/>
    </source>
</evidence>
<evidence type="ECO:0000313" key="6">
    <source>
        <dbReference type="EMBL" id="OIT30884.1"/>
    </source>
</evidence>
<evidence type="ECO:0000256" key="3">
    <source>
        <dbReference type="ARBA" id="ARBA00022833"/>
    </source>
</evidence>
<keyword evidence="7" id="KW-1185">Reference proteome</keyword>
<evidence type="ECO:0000256" key="1">
    <source>
        <dbReference type="ARBA" id="ARBA00022723"/>
    </source>
</evidence>
<reference evidence="6" key="1">
    <citation type="submission" date="2016-11" db="EMBL/GenBank/DDBJ databases">
        <title>The genome of Nicotiana attenuata.</title>
        <authorList>
            <person name="Xu S."/>
            <person name="Brockmoeller T."/>
            <person name="Gaquerel E."/>
            <person name="Navarro A."/>
            <person name="Kuhl H."/>
            <person name="Gase K."/>
            <person name="Ling Z."/>
            <person name="Zhou W."/>
            <person name="Kreitzer C."/>
            <person name="Stanke M."/>
            <person name="Tang H."/>
            <person name="Lyons E."/>
            <person name="Pandey P."/>
            <person name="Pandey S.P."/>
            <person name="Timmermann B."/>
            <person name="Baldwin I.T."/>
        </authorList>
    </citation>
    <scope>NUCLEOTIDE SEQUENCE [LARGE SCALE GENOMIC DNA]</scope>
    <source>
        <strain evidence="6">UT</strain>
    </source>
</reference>
<dbReference type="InterPro" id="IPR007527">
    <property type="entry name" value="Znf_SWIM"/>
</dbReference>
<evidence type="ECO:0000256" key="2">
    <source>
        <dbReference type="ARBA" id="ARBA00022771"/>
    </source>
</evidence>
<evidence type="ECO:0000313" key="7">
    <source>
        <dbReference type="Proteomes" id="UP000187609"/>
    </source>
</evidence>
<gene>
    <name evidence="6" type="ORF">A4A49_65622</name>
</gene>
<dbReference type="SMART" id="SM00575">
    <property type="entry name" value="ZnF_PMZ"/>
    <property type="match status" value="1"/>
</dbReference>
<keyword evidence="2 4" id="KW-0863">Zinc-finger</keyword>
<keyword evidence="1" id="KW-0479">Metal-binding</keyword>
<dbReference type="Pfam" id="PF04434">
    <property type="entry name" value="SWIM"/>
    <property type="match status" value="1"/>
</dbReference>
<sequence length="336" mass="38871">MEDIPIMIQHGRVWDSGSYVNYSINGVVIYFCCKYDELVQVIAKHIGICNGTNLIDIKYKVKERYTPIEVVNDMSVRLYIELKRRNLEFTEISLCIAMKEKNTGLCSSDAKPRGTLCDDYLGLDIPEMVCVETMLMIGDGTYQNDIGVLSDGIISDPLNQEIEEGQLYQDNETLYAAMNHYAIRKKFQFMVKPSNEHIHTVYEEGIRYMVNLGNRTCSCKRFEMDEIPCPHALAIVTSKGMDPYEFCSIYYTKGYLMKTYEEYVHPIPSERNWNIPTDILEESVSPPVGKIQPGRPKKKRGLYVWERHAKKVKNTCKQCGHECHNRRTCRNVPRRD</sequence>
<comment type="caution">
    <text evidence="6">The sequence shown here is derived from an EMBL/GenBank/DDBJ whole genome shotgun (WGS) entry which is preliminary data.</text>
</comment>
<evidence type="ECO:0000259" key="5">
    <source>
        <dbReference type="PROSITE" id="PS50966"/>
    </source>
</evidence>
<dbReference type="GO" id="GO:0008270">
    <property type="term" value="F:zinc ion binding"/>
    <property type="evidence" value="ECO:0007669"/>
    <property type="project" value="UniProtKB-KW"/>
</dbReference>
<dbReference type="PANTHER" id="PTHR31973">
    <property type="entry name" value="POLYPROTEIN, PUTATIVE-RELATED"/>
    <property type="match status" value="1"/>
</dbReference>
<dbReference type="PROSITE" id="PS50966">
    <property type="entry name" value="ZF_SWIM"/>
    <property type="match status" value="1"/>
</dbReference>
<proteinExistence type="predicted"/>
<dbReference type="Proteomes" id="UP000187609">
    <property type="component" value="Unassembled WGS sequence"/>
</dbReference>
<dbReference type="InterPro" id="IPR006564">
    <property type="entry name" value="Znf_PMZ"/>
</dbReference>
<dbReference type="EMBL" id="MJEQ01001404">
    <property type="protein sequence ID" value="OIT30884.1"/>
    <property type="molecule type" value="Genomic_DNA"/>
</dbReference>
<protein>
    <recommendedName>
        <fullName evidence="5">SWIM-type domain-containing protein</fullName>
    </recommendedName>
</protein>
<dbReference type="PANTHER" id="PTHR31973:SF113">
    <property type="entry name" value="PROTEIN FAR1-RELATED SEQUENCE 5-LIKE"/>
    <property type="match status" value="1"/>
</dbReference>
<name>A0A314KQ87_NICAT</name>